<dbReference type="Proteomes" id="UP000199181">
    <property type="component" value="Unassembled WGS sequence"/>
</dbReference>
<sequence length="92" mass="9337">MKTASPWVVVSLLSLSLAACGGAGEGEESIPEVEAGSQKPAAAAGCSITCDDGRTGYYERASTPNGCFPYAYNFCAPLGGTVLVPGYPGVSW</sequence>
<evidence type="ECO:0000256" key="1">
    <source>
        <dbReference type="SAM" id="SignalP"/>
    </source>
</evidence>
<dbReference type="RefSeq" id="WP_093517965.1">
    <property type="nucleotide sequence ID" value="NZ_FOIJ01000003.1"/>
</dbReference>
<evidence type="ECO:0000313" key="3">
    <source>
        <dbReference type="Proteomes" id="UP000199181"/>
    </source>
</evidence>
<proteinExistence type="predicted"/>
<feature type="signal peptide" evidence="1">
    <location>
        <begin position="1"/>
        <end position="21"/>
    </location>
</feature>
<name>A0A1I0FGY8_9BACT</name>
<keyword evidence="3" id="KW-1185">Reference proteome</keyword>
<dbReference type="AlphaFoldDB" id="A0A1I0FGY8"/>
<feature type="chain" id="PRO_5011583013" description="Lipoprotein" evidence="1">
    <location>
        <begin position="22"/>
        <end position="92"/>
    </location>
</feature>
<keyword evidence="1" id="KW-0732">Signal</keyword>
<reference evidence="3" key="1">
    <citation type="submission" date="2016-10" db="EMBL/GenBank/DDBJ databases">
        <authorList>
            <person name="Varghese N."/>
            <person name="Submissions S."/>
        </authorList>
    </citation>
    <scope>NUCLEOTIDE SEQUENCE [LARGE SCALE GENOMIC DNA]</scope>
    <source>
        <strain evidence="3">DSM 16858</strain>
    </source>
</reference>
<evidence type="ECO:0008006" key="4">
    <source>
        <dbReference type="Google" id="ProtNLM"/>
    </source>
</evidence>
<dbReference type="EMBL" id="FOIJ01000003">
    <property type="protein sequence ID" value="SET56660.1"/>
    <property type="molecule type" value="Genomic_DNA"/>
</dbReference>
<gene>
    <name evidence="2" type="ORF">SAMN05443639_103375</name>
</gene>
<evidence type="ECO:0000313" key="2">
    <source>
        <dbReference type="EMBL" id="SET56660.1"/>
    </source>
</evidence>
<organism evidence="2 3">
    <name type="scientific">Stigmatella erecta</name>
    <dbReference type="NCBI Taxonomy" id="83460"/>
    <lineage>
        <taxon>Bacteria</taxon>
        <taxon>Pseudomonadati</taxon>
        <taxon>Myxococcota</taxon>
        <taxon>Myxococcia</taxon>
        <taxon>Myxococcales</taxon>
        <taxon>Cystobacterineae</taxon>
        <taxon>Archangiaceae</taxon>
        <taxon>Stigmatella</taxon>
    </lineage>
</organism>
<accession>A0A1I0FGY8</accession>
<dbReference type="PROSITE" id="PS51257">
    <property type="entry name" value="PROKAR_LIPOPROTEIN"/>
    <property type="match status" value="1"/>
</dbReference>
<protein>
    <recommendedName>
        <fullName evidence="4">Lipoprotein</fullName>
    </recommendedName>
</protein>